<keyword evidence="6" id="KW-0969">Cilium</keyword>
<dbReference type="Pfam" id="PF06429">
    <property type="entry name" value="Flg_bbr_C"/>
    <property type="match status" value="1"/>
</dbReference>
<dbReference type="InterPro" id="IPR006299">
    <property type="entry name" value="FlgC"/>
</dbReference>
<accession>A0A074MUH5</accession>
<comment type="caution">
    <text evidence="6">The sequence shown here is derived from an EMBL/GenBank/DDBJ whole genome shotgun (WGS) entry which is preliminary data.</text>
</comment>
<feature type="domain" description="Flagellar basal-body/hook protein C-terminal" evidence="5">
    <location>
        <begin position="100"/>
        <end position="135"/>
    </location>
</feature>
<dbReference type="Proteomes" id="UP000027647">
    <property type="component" value="Unassembled WGS sequence"/>
</dbReference>
<name>A0A074MUH5_ERYLO</name>
<comment type="similarity">
    <text evidence="2">Belongs to the flagella basal body rod proteins family.</text>
</comment>
<organism evidence="6 7">
    <name type="scientific">Erythrobacter longus</name>
    <dbReference type="NCBI Taxonomy" id="1044"/>
    <lineage>
        <taxon>Bacteria</taxon>
        <taxon>Pseudomonadati</taxon>
        <taxon>Pseudomonadota</taxon>
        <taxon>Alphaproteobacteria</taxon>
        <taxon>Sphingomonadales</taxon>
        <taxon>Erythrobacteraceae</taxon>
        <taxon>Erythrobacter/Porphyrobacter group</taxon>
        <taxon>Erythrobacter</taxon>
    </lineage>
</organism>
<dbReference type="EMBL" id="JMIW01000006">
    <property type="protein sequence ID" value="KEO89277.1"/>
    <property type="molecule type" value="Genomic_DNA"/>
</dbReference>
<dbReference type="InterPro" id="IPR001444">
    <property type="entry name" value="Flag_bb_rod_N"/>
</dbReference>
<keyword evidence="3" id="KW-0975">Bacterial flagellum</keyword>
<protein>
    <recommendedName>
        <fullName evidence="3">Flagellar basal-body rod protein FlgC</fullName>
    </recommendedName>
</protein>
<keyword evidence="7" id="KW-1185">Reference proteome</keyword>
<evidence type="ECO:0000256" key="1">
    <source>
        <dbReference type="ARBA" id="ARBA00004117"/>
    </source>
</evidence>
<reference evidence="6 7" key="1">
    <citation type="submission" date="2014-04" db="EMBL/GenBank/DDBJ databases">
        <title>A comprehensive comparison of genomes of Erythrobacter spp. strains.</title>
        <authorList>
            <person name="Zheng Q."/>
        </authorList>
    </citation>
    <scope>NUCLEOTIDE SEQUENCE [LARGE SCALE GENOMIC DNA]</scope>
    <source>
        <strain evidence="6 7">DSM 6997</strain>
    </source>
</reference>
<dbReference type="eggNOG" id="COG1558">
    <property type="taxonomic scope" value="Bacteria"/>
</dbReference>
<evidence type="ECO:0000256" key="2">
    <source>
        <dbReference type="ARBA" id="ARBA00009677"/>
    </source>
</evidence>
<evidence type="ECO:0000313" key="6">
    <source>
        <dbReference type="EMBL" id="KEO89277.1"/>
    </source>
</evidence>
<keyword evidence="6" id="KW-0282">Flagellum</keyword>
<sequence length="138" mass="15151">MTVPDSRPPTLFSLAEGAMSAQLVRINAATSNLANANAVSGSEEDAYRPIRAVFETELDKVSGIATVTSTRLVRTDARPEERYDPTNALANEEGKVWDAPVDETAEMVEIMESARQYQNMVQALQTAKQLMMDTLRSN</sequence>
<evidence type="ECO:0000259" key="4">
    <source>
        <dbReference type="Pfam" id="PF00460"/>
    </source>
</evidence>
<dbReference type="InterPro" id="IPR010930">
    <property type="entry name" value="Flg_bb/hook_C_dom"/>
</dbReference>
<dbReference type="Pfam" id="PF00460">
    <property type="entry name" value="Flg_bb_rod"/>
    <property type="match status" value="1"/>
</dbReference>
<dbReference type="GO" id="GO:0071973">
    <property type="term" value="P:bacterial-type flagellum-dependent cell motility"/>
    <property type="evidence" value="ECO:0007669"/>
    <property type="project" value="UniProtKB-UniRule"/>
</dbReference>
<comment type="subcellular location">
    <subcellularLocation>
        <location evidence="1 3">Bacterial flagellum basal body</location>
    </subcellularLocation>
</comment>
<keyword evidence="6" id="KW-0966">Cell projection</keyword>
<dbReference type="GO" id="GO:0030694">
    <property type="term" value="C:bacterial-type flagellum basal body, rod"/>
    <property type="evidence" value="ECO:0007669"/>
    <property type="project" value="UniProtKB-UniRule"/>
</dbReference>
<evidence type="ECO:0000256" key="3">
    <source>
        <dbReference type="RuleBase" id="RU362062"/>
    </source>
</evidence>
<evidence type="ECO:0000259" key="5">
    <source>
        <dbReference type="Pfam" id="PF06429"/>
    </source>
</evidence>
<dbReference type="AlphaFoldDB" id="A0A074MUH5"/>
<dbReference type="STRING" id="1044.EH31_14720"/>
<evidence type="ECO:0000313" key="7">
    <source>
        <dbReference type="Proteomes" id="UP000027647"/>
    </source>
</evidence>
<gene>
    <name evidence="6" type="ORF">EH31_14720</name>
</gene>
<comment type="subunit">
    <text evidence="3">The basal body constitutes a major portion of the flagellar organelle and consists of four rings (L,P,S, and M) mounted on a central rod. The rod consists of about 26 subunits of FlgG in the distal portion, and FlgB, FlgC and FlgF are thought to build up the proximal portion of the rod with about 6 subunits each.</text>
</comment>
<dbReference type="NCBIfam" id="TIGR01395">
    <property type="entry name" value="FlgC"/>
    <property type="match status" value="1"/>
</dbReference>
<proteinExistence type="inferred from homology"/>
<feature type="domain" description="Flagellar basal body rod protein N-terminal" evidence="4">
    <location>
        <begin position="15"/>
        <end position="41"/>
    </location>
</feature>